<sequence length="198" mass="21821">MATLLLIDDHPLVQVALEAAILRSPIPLQLTAVSSEQQARDYLRENRVDLIILDISLPDSDGLELLRRIKHRDETQDVLIYSAQEERIYQRMAETAGAAGFIVKRQPMEQLLAAILAILGGKTAFSGADDRQDNARVIPLTAKELQILALLARGLSNLQIASQLHISNKTVSTHKKNIFDKTGATSVLDLAAIWKAQP</sequence>
<dbReference type="PROSITE" id="PS00622">
    <property type="entry name" value="HTH_LUXR_1"/>
    <property type="match status" value="1"/>
</dbReference>
<dbReference type="PANTHER" id="PTHR45566">
    <property type="entry name" value="HTH-TYPE TRANSCRIPTIONAL REGULATOR YHJB-RELATED"/>
    <property type="match status" value="1"/>
</dbReference>
<keyword evidence="2" id="KW-0902">Two-component regulatory system</keyword>
<dbReference type="InterPro" id="IPR036388">
    <property type="entry name" value="WH-like_DNA-bd_sf"/>
</dbReference>
<name>A0A443IAH4_9GAMM</name>
<dbReference type="InterPro" id="IPR016032">
    <property type="entry name" value="Sig_transdc_resp-reg_C-effctor"/>
</dbReference>
<dbReference type="SUPFAM" id="SSF46894">
    <property type="entry name" value="C-terminal effector domain of the bipartite response regulators"/>
    <property type="match status" value="1"/>
</dbReference>
<evidence type="ECO:0000256" key="3">
    <source>
        <dbReference type="ARBA" id="ARBA00023125"/>
    </source>
</evidence>
<evidence type="ECO:0000256" key="2">
    <source>
        <dbReference type="ARBA" id="ARBA00023012"/>
    </source>
</evidence>
<dbReference type="AlphaFoldDB" id="A0A443IAH4"/>
<dbReference type="GO" id="GO:0006355">
    <property type="term" value="P:regulation of DNA-templated transcription"/>
    <property type="evidence" value="ECO:0007669"/>
    <property type="project" value="InterPro"/>
</dbReference>
<dbReference type="GO" id="GO:0000160">
    <property type="term" value="P:phosphorelay signal transduction system"/>
    <property type="evidence" value="ECO:0007669"/>
    <property type="project" value="InterPro"/>
</dbReference>
<dbReference type="Pfam" id="PF00072">
    <property type="entry name" value="Response_reg"/>
    <property type="match status" value="1"/>
</dbReference>
<accession>A0A443IAH4</accession>
<dbReference type="InterPro" id="IPR000792">
    <property type="entry name" value="Tscrpt_reg_LuxR_C"/>
</dbReference>
<dbReference type="InterPro" id="IPR001789">
    <property type="entry name" value="Sig_transdc_resp-reg_receiver"/>
</dbReference>
<dbReference type="SMART" id="SM00448">
    <property type="entry name" value="REC"/>
    <property type="match status" value="1"/>
</dbReference>
<evidence type="ECO:0000259" key="6">
    <source>
        <dbReference type="PROSITE" id="PS50110"/>
    </source>
</evidence>
<dbReference type="Pfam" id="PF00196">
    <property type="entry name" value="GerE"/>
    <property type="match status" value="1"/>
</dbReference>
<dbReference type="PANTHER" id="PTHR45566:SF1">
    <property type="entry name" value="HTH-TYPE TRANSCRIPTIONAL REGULATOR YHJB-RELATED"/>
    <property type="match status" value="1"/>
</dbReference>
<keyword evidence="3" id="KW-0238">DNA-binding</keyword>
<dbReference type="Proteomes" id="UP000288794">
    <property type="component" value="Unassembled WGS sequence"/>
</dbReference>
<keyword evidence="1 4" id="KW-0597">Phosphoprotein</keyword>
<protein>
    <submittedName>
        <fullName evidence="7">Feruloyl-CoA synthase</fullName>
    </submittedName>
</protein>
<dbReference type="PROSITE" id="PS50110">
    <property type="entry name" value="RESPONSE_REGULATORY"/>
    <property type="match status" value="1"/>
</dbReference>
<feature type="domain" description="Response regulatory" evidence="6">
    <location>
        <begin position="3"/>
        <end position="119"/>
    </location>
</feature>
<evidence type="ECO:0000313" key="8">
    <source>
        <dbReference type="Proteomes" id="UP000288794"/>
    </source>
</evidence>
<keyword evidence="8" id="KW-1185">Reference proteome</keyword>
<evidence type="ECO:0000313" key="7">
    <source>
        <dbReference type="EMBL" id="RWR01099.1"/>
    </source>
</evidence>
<dbReference type="SUPFAM" id="SSF52172">
    <property type="entry name" value="CheY-like"/>
    <property type="match status" value="1"/>
</dbReference>
<reference evidence="7 8" key="1">
    <citation type="submission" date="2014-04" db="EMBL/GenBank/DDBJ databases">
        <title>Draft genome sequence of Pantoea beijingensis strain LMG 27579, an emerging pathogen to Pleurotus eryngii with potential industrial application.</title>
        <authorList>
            <person name="Xu F."/>
            <person name="Liu Y."/>
            <person name="Wang S."/>
            <person name="Yin Y."/>
            <person name="Ma Y."/>
            <person name="Zhao S."/>
            <person name="Rong C."/>
        </authorList>
    </citation>
    <scope>NUCLEOTIDE SEQUENCE [LARGE SCALE GENOMIC DNA]</scope>
    <source>
        <strain evidence="7 8">LMG 27579</strain>
    </source>
</reference>
<dbReference type="CDD" id="cd17535">
    <property type="entry name" value="REC_NarL-like"/>
    <property type="match status" value="1"/>
</dbReference>
<dbReference type="InterPro" id="IPR051015">
    <property type="entry name" value="EvgA-like"/>
</dbReference>
<dbReference type="PROSITE" id="PS50043">
    <property type="entry name" value="HTH_LUXR_2"/>
    <property type="match status" value="1"/>
</dbReference>
<dbReference type="EMBL" id="JMEE01000041">
    <property type="protein sequence ID" value="RWR01099.1"/>
    <property type="molecule type" value="Genomic_DNA"/>
</dbReference>
<feature type="modified residue" description="4-aspartylphosphate" evidence="4">
    <location>
        <position position="54"/>
    </location>
</feature>
<dbReference type="Gene3D" id="1.10.10.10">
    <property type="entry name" value="Winged helix-like DNA-binding domain superfamily/Winged helix DNA-binding domain"/>
    <property type="match status" value="1"/>
</dbReference>
<dbReference type="InterPro" id="IPR058245">
    <property type="entry name" value="NreC/VraR/RcsB-like_REC"/>
</dbReference>
<dbReference type="PRINTS" id="PR00038">
    <property type="entry name" value="HTHLUXR"/>
</dbReference>
<dbReference type="SMART" id="SM00421">
    <property type="entry name" value="HTH_LUXR"/>
    <property type="match status" value="1"/>
</dbReference>
<evidence type="ECO:0000259" key="5">
    <source>
        <dbReference type="PROSITE" id="PS50043"/>
    </source>
</evidence>
<dbReference type="InterPro" id="IPR011006">
    <property type="entry name" value="CheY-like_superfamily"/>
</dbReference>
<evidence type="ECO:0000256" key="1">
    <source>
        <dbReference type="ARBA" id="ARBA00022553"/>
    </source>
</evidence>
<evidence type="ECO:0000256" key="4">
    <source>
        <dbReference type="PROSITE-ProRule" id="PRU00169"/>
    </source>
</evidence>
<gene>
    <name evidence="7" type="ORF">ED28_15420</name>
</gene>
<feature type="domain" description="HTH luxR-type" evidence="5">
    <location>
        <begin position="133"/>
        <end position="198"/>
    </location>
</feature>
<comment type="caution">
    <text evidence="7">The sequence shown here is derived from an EMBL/GenBank/DDBJ whole genome shotgun (WGS) entry which is preliminary data.</text>
</comment>
<dbReference type="GO" id="GO:0003677">
    <property type="term" value="F:DNA binding"/>
    <property type="evidence" value="ECO:0007669"/>
    <property type="project" value="UniProtKB-KW"/>
</dbReference>
<dbReference type="CDD" id="cd06170">
    <property type="entry name" value="LuxR_C_like"/>
    <property type="match status" value="1"/>
</dbReference>
<proteinExistence type="predicted"/>
<dbReference type="Gene3D" id="3.40.50.2300">
    <property type="match status" value="1"/>
</dbReference>
<organism evidence="7 8">
    <name type="scientific">[Pantoea] beijingensis</name>
    <dbReference type="NCBI Taxonomy" id="1324864"/>
    <lineage>
        <taxon>Bacteria</taxon>
        <taxon>Pseudomonadati</taxon>
        <taxon>Pseudomonadota</taxon>
        <taxon>Gammaproteobacteria</taxon>
        <taxon>Enterobacterales</taxon>
        <taxon>Erwiniaceae</taxon>
        <taxon>Erwinia</taxon>
    </lineage>
</organism>
<dbReference type="RefSeq" id="WP_128178932.1">
    <property type="nucleotide sequence ID" value="NZ_CP071409.1"/>
</dbReference>